<feature type="region of interest" description="Disordered" evidence="1">
    <location>
        <begin position="1"/>
        <end position="119"/>
    </location>
</feature>
<organism evidence="2">
    <name type="scientific">Eutreptiella gymnastica</name>
    <dbReference type="NCBI Taxonomy" id="73025"/>
    <lineage>
        <taxon>Eukaryota</taxon>
        <taxon>Discoba</taxon>
        <taxon>Euglenozoa</taxon>
        <taxon>Euglenida</taxon>
        <taxon>Spirocuta</taxon>
        <taxon>Euglenophyceae</taxon>
        <taxon>Eutreptiales</taxon>
        <taxon>Eutreptiaceae</taxon>
        <taxon>Eutreptiella</taxon>
    </lineage>
</organism>
<evidence type="ECO:0000313" key="2">
    <source>
        <dbReference type="EMBL" id="CAE0841846.1"/>
    </source>
</evidence>
<proteinExistence type="predicted"/>
<gene>
    <name evidence="2" type="ORF">EGYM00163_LOCUS51785</name>
</gene>
<feature type="compositionally biased region" description="Basic and acidic residues" evidence="1">
    <location>
        <begin position="96"/>
        <end position="108"/>
    </location>
</feature>
<accession>A0A7S4GMX7</accession>
<feature type="compositionally biased region" description="Basic and acidic residues" evidence="1">
    <location>
        <begin position="22"/>
        <end position="32"/>
    </location>
</feature>
<protein>
    <submittedName>
        <fullName evidence="2">Uncharacterized protein</fullName>
    </submittedName>
</protein>
<dbReference type="EMBL" id="HBJA01151124">
    <property type="protein sequence ID" value="CAE0841846.1"/>
    <property type="molecule type" value="Transcribed_RNA"/>
</dbReference>
<feature type="compositionally biased region" description="Basic and acidic residues" evidence="1">
    <location>
        <begin position="1"/>
        <end position="10"/>
    </location>
</feature>
<evidence type="ECO:0000256" key="1">
    <source>
        <dbReference type="SAM" id="MobiDB-lite"/>
    </source>
</evidence>
<feature type="compositionally biased region" description="Basic and acidic residues" evidence="1">
    <location>
        <begin position="73"/>
        <end position="84"/>
    </location>
</feature>
<sequence>MKQKVRKPEEAGVEATGSTTSTKKDKPAQTEKKLKKRMKKKEKRVEDASIDVPAAKKQKVDMSEGTVKKKKIAKDAQAGEKTVDTSEGTAKKKKIAKDADKTGEKAESKSNGATDGFQNGIRFRARPGQIVQTVLQKNYEGILELKMTQNWTGGFISFSENKWARRAFEEPEKKIYDAPVMMTPSSSAKQESGFQGFMVASGLKLLAGILRHHVPGFERVRCVTERMLFMHFQTVEQHNAILAAGGVEVLGQKLEVFEAKDAVQHNIVHVHCDAHNVVFKALQKEYPKMKVLTFHPSNHCGIAGFKTEEDAREVLEGSPTHVDKTFHGCPVTFRKGRDPKEGQLFVVINVHKFFDGVLQPIVNMDFDLRGQNPEWRIRLRDRESFSKMIARRRIEFKGLGITVPLRAEK</sequence>
<feature type="compositionally biased region" description="Basic residues" evidence="1">
    <location>
        <begin position="33"/>
        <end position="42"/>
    </location>
</feature>
<name>A0A7S4GMX7_9EUGL</name>
<dbReference type="AlphaFoldDB" id="A0A7S4GMX7"/>
<reference evidence="2" key="1">
    <citation type="submission" date="2021-01" db="EMBL/GenBank/DDBJ databases">
        <authorList>
            <person name="Corre E."/>
            <person name="Pelletier E."/>
            <person name="Niang G."/>
            <person name="Scheremetjew M."/>
            <person name="Finn R."/>
            <person name="Kale V."/>
            <person name="Holt S."/>
            <person name="Cochrane G."/>
            <person name="Meng A."/>
            <person name="Brown T."/>
            <person name="Cohen L."/>
        </authorList>
    </citation>
    <scope>NUCLEOTIDE SEQUENCE</scope>
    <source>
        <strain evidence="2">CCMP1594</strain>
    </source>
</reference>